<sequence>MKTTLQPVVFKTISELMRGMGMPKPLHPLVALVNYDIATISRENAGRSFLIDFYKISFKKDFRGQVKYGQGYYDFEEGGLAFLAPNQLVTMSGDESSYDGYTLYFHTDLISGYQLGKNIHHYGFFAYAVNEALFLSDKEKRIIGNLFDCIAAELETNTDTFSQDVLVSQIELLLNHSNRFYNRQFLTRKAVNNDLISQMDTYLTARFENHLSGLPTVQEVADELRVSPRYLTDMLNSLSGQSTQQHIHNRLIETAKVSLSTTRLSIGEIAYQLGFEHPQSFNKLFKRYTNLSPNAFRQSFN</sequence>
<accession>A0ABW6AJU8</accession>
<evidence type="ECO:0000313" key="6">
    <source>
        <dbReference type="Proteomes" id="UP001597512"/>
    </source>
</evidence>
<dbReference type="PROSITE" id="PS01124">
    <property type="entry name" value="HTH_ARAC_FAMILY_2"/>
    <property type="match status" value="1"/>
</dbReference>
<dbReference type="InterPro" id="IPR009057">
    <property type="entry name" value="Homeodomain-like_sf"/>
</dbReference>
<evidence type="ECO:0000256" key="1">
    <source>
        <dbReference type="ARBA" id="ARBA00023015"/>
    </source>
</evidence>
<comment type="caution">
    <text evidence="5">The sequence shown here is derived from an EMBL/GenBank/DDBJ whole genome shotgun (WGS) entry which is preliminary data.</text>
</comment>
<reference evidence="6" key="1">
    <citation type="journal article" date="2019" name="Int. J. Syst. Evol. Microbiol.">
        <title>The Global Catalogue of Microorganisms (GCM) 10K type strain sequencing project: providing services to taxonomists for standard genome sequencing and annotation.</title>
        <authorList>
            <consortium name="The Broad Institute Genomics Platform"/>
            <consortium name="The Broad Institute Genome Sequencing Center for Infectious Disease"/>
            <person name="Wu L."/>
            <person name="Ma J."/>
        </authorList>
    </citation>
    <scope>NUCLEOTIDE SEQUENCE [LARGE SCALE GENOMIC DNA]</scope>
    <source>
        <strain evidence="6">KCTC 52490</strain>
    </source>
</reference>
<dbReference type="Pfam" id="PF12833">
    <property type="entry name" value="HTH_18"/>
    <property type="match status" value="1"/>
</dbReference>
<gene>
    <name evidence="5" type="ORF">ACFS25_13925</name>
</gene>
<organism evidence="5 6">
    <name type="scientific">Spirosoma flavum</name>
    <dbReference type="NCBI Taxonomy" id="2048557"/>
    <lineage>
        <taxon>Bacteria</taxon>
        <taxon>Pseudomonadati</taxon>
        <taxon>Bacteroidota</taxon>
        <taxon>Cytophagia</taxon>
        <taxon>Cytophagales</taxon>
        <taxon>Cytophagaceae</taxon>
        <taxon>Spirosoma</taxon>
    </lineage>
</organism>
<keyword evidence="2" id="KW-0238">DNA-binding</keyword>
<proteinExistence type="predicted"/>
<dbReference type="PRINTS" id="PR00032">
    <property type="entry name" value="HTHARAC"/>
</dbReference>
<protein>
    <submittedName>
        <fullName evidence="5">Helix-turn-helix domain-containing protein</fullName>
    </submittedName>
</protein>
<dbReference type="InterPro" id="IPR018062">
    <property type="entry name" value="HTH_AraC-typ_CS"/>
</dbReference>
<dbReference type="EMBL" id="JBHUOM010000007">
    <property type="protein sequence ID" value="MFD2934889.1"/>
    <property type="molecule type" value="Genomic_DNA"/>
</dbReference>
<keyword evidence="3" id="KW-0804">Transcription</keyword>
<name>A0ABW6AJU8_9BACT</name>
<dbReference type="Gene3D" id="1.10.10.60">
    <property type="entry name" value="Homeodomain-like"/>
    <property type="match status" value="1"/>
</dbReference>
<dbReference type="RefSeq" id="WP_381501760.1">
    <property type="nucleotide sequence ID" value="NZ_JBHUOM010000007.1"/>
</dbReference>
<dbReference type="Proteomes" id="UP001597512">
    <property type="component" value="Unassembled WGS sequence"/>
</dbReference>
<dbReference type="PANTHER" id="PTHR43280">
    <property type="entry name" value="ARAC-FAMILY TRANSCRIPTIONAL REGULATOR"/>
    <property type="match status" value="1"/>
</dbReference>
<evidence type="ECO:0000256" key="3">
    <source>
        <dbReference type="ARBA" id="ARBA00023163"/>
    </source>
</evidence>
<evidence type="ECO:0000313" key="5">
    <source>
        <dbReference type="EMBL" id="MFD2934889.1"/>
    </source>
</evidence>
<dbReference type="InterPro" id="IPR020449">
    <property type="entry name" value="Tscrpt_reg_AraC-type_HTH"/>
</dbReference>
<evidence type="ECO:0000256" key="2">
    <source>
        <dbReference type="ARBA" id="ARBA00023125"/>
    </source>
</evidence>
<dbReference type="SMART" id="SM00342">
    <property type="entry name" value="HTH_ARAC"/>
    <property type="match status" value="1"/>
</dbReference>
<feature type="domain" description="HTH araC/xylS-type" evidence="4">
    <location>
        <begin position="197"/>
        <end position="299"/>
    </location>
</feature>
<dbReference type="InterPro" id="IPR018060">
    <property type="entry name" value="HTH_AraC"/>
</dbReference>
<evidence type="ECO:0000259" key="4">
    <source>
        <dbReference type="PROSITE" id="PS01124"/>
    </source>
</evidence>
<keyword evidence="6" id="KW-1185">Reference proteome</keyword>
<dbReference type="SUPFAM" id="SSF46689">
    <property type="entry name" value="Homeodomain-like"/>
    <property type="match status" value="1"/>
</dbReference>
<dbReference type="PROSITE" id="PS00041">
    <property type="entry name" value="HTH_ARAC_FAMILY_1"/>
    <property type="match status" value="1"/>
</dbReference>
<dbReference type="PANTHER" id="PTHR43280:SF32">
    <property type="entry name" value="TRANSCRIPTIONAL REGULATORY PROTEIN"/>
    <property type="match status" value="1"/>
</dbReference>
<keyword evidence="1" id="KW-0805">Transcription regulation</keyword>